<dbReference type="InterPro" id="IPR041024">
    <property type="entry name" value="Mcm6_C"/>
</dbReference>
<evidence type="ECO:0000256" key="5">
    <source>
        <dbReference type="ARBA" id="ARBA00023242"/>
    </source>
</evidence>
<keyword evidence="3" id="KW-0235">DNA replication</keyword>
<comment type="subcellular location">
    <subcellularLocation>
        <location evidence="1">Nucleus</location>
    </subcellularLocation>
</comment>
<proteinExistence type="inferred from homology"/>
<keyword evidence="4" id="KW-0347">Helicase</keyword>
<sequence>MRFKFRGLNLLDVLQSCISTFNYAVSFKLSDMFQCCLFDPGDTGDGLAGMKQGDLIIWYAEQQNAQGAYSNTAEVKEEVKCIKAIIERLIQREGHLIVIDEGTATAAEEGSGARRTSESRILAVNPNYVID</sequence>
<accession>A0A0A9DNW9</accession>
<keyword evidence="5" id="KW-0539">Nucleus</keyword>
<organism evidence="7">
    <name type="scientific">Arundo donax</name>
    <name type="common">Giant reed</name>
    <name type="synonym">Donax arundinaceus</name>
    <dbReference type="NCBI Taxonomy" id="35708"/>
    <lineage>
        <taxon>Eukaryota</taxon>
        <taxon>Viridiplantae</taxon>
        <taxon>Streptophyta</taxon>
        <taxon>Embryophyta</taxon>
        <taxon>Tracheophyta</taxon>
        <taxon>Spermatophyta</taxon>
        <taxon>Magnoliopsida</taxon>
        <taxon>Liliopsida</taxon>
        <taxon>Poales</taxon>
        <taxon>Poaceae</taxon>
        <taxon>PACMAD clade</taxon>
        <taxon>Arundinoideae</taxon>
        <taxon>Arundineae</taxon>
        <taxon>Arundo</taxon>
    </lineage>
</organism>
<protein>
    <recommendedName>
        <fullName evidence="6">Mcm6 C-terminal winged-helix domain-containing protein</fullName>
    </recommendedName>
</protein>
<dbReference type="AlphaFoldDB" id="A0A0A9DNW9"/>
<reference evidence="7" key="2">
    <citation type="journal article" date="2015" name="Data Brief">
        <title>Shoot transcriptome of the giant reed, Arundo donax.</title>
        <authorList>
            <person name="Barrero R.A."/>
            <person name="Guerrero F.D."/>
            <person name="Moolhuijzen P."/>
            <person name="Goolsby J.A."/>
            <person name="Tidwell J."/>
            <person name="Bellgard S.E."/>
            <person name="Bellgard M.I."/>
        </authorList>
    </citation>
    <scope>NUCLEOTIDE SEQUENCE</scope>
    <source>
        <tissue evidence="7">Shoot tissue taken approximately 20 cm above the soil surface</tissue>
    </source>
</reference>
<dbReference type="EMBL" id="GBRH01212438">
    <property type="protein sequence ID" value="JAD85457.1"/>
    <property type="molecule type" value="Transcribed_RNA"/>
</dbReference>
<dbReference type="GO" id="GO:0004386">
    <property type="term" value="F:helicase activity"/>
    <property type="evidence" value="ECO:0007669"/>
    <property type="project" value="UniProtKB-KW"/>
</dbReference>
<feature type="domain" description="Mcm6 C-terminal winged-helix" evidence="6">
    <location>
        <begin position="48"/>
        <end position="130"/>
    </location>
</feature>
<dbReference type="GO" id="GO:0005634">
    <property type="term" value="C:nucleus"/>
    <property type="evidence" value="ECO:0007669"/>
    <property type="project" value="UniProtKB-SubCell"/>
</dbReference>
<evidence type="ECO:0000256" key="2">
    <source>
        <dbReference type="ARBA" id="ARBA00008010"/>
    </source>
</evidence>
<keyword evidence="4" id="KW-0547">Nucleotide-binding</keyword>
<dbReference type="Pfam" id="PF18263">
    <property type="entry name" value="WHD_MCM6"/>
    <property type="match status" value="1"/>
</dbReference>
<comment type="similarity">
    <text evidence="2">Belongs to the MCM family.</text>
</comment>
<name>A0A0A9DNW9_ARUDO</name>
<dbReference type="GO" id="GO:0006260">
    <property type="term" value="P:DNA replication"/>
    <property type="evidence" value="ECO:0007669"/>
    <property type="project" value="UniProtKB-KW"/>
</dbReference>
<evidence type="ECO:0000256" key="3">
    <source>
        <dbReference type="ARBA" id="ARBA00022705"/>
    </source>
</evidence>
<evidence type="ECO:0000256" key="1">
    <source>
        <dbReference type="ARBA" id="ARBA00004123"/>
    </source>
</evidence>
<keyword evidence="4" id="KW-0067">ATP-binding</keyword>
<evidence type="ECO:0000259" key="6">
    <source>
        <dbReference type="Pfam" id="PF18263"/>
    </source>
</evidence>
<evidence type="ECO:0000313" key="7">
    <source>
        <dbReference type="EMBL" id="JAD85457.1"/>
    </source>
</evidence>
<dbReference type="Gene3D" id="1.20.58.870">
    <property type="match status" value="1"/>
</dbReference>
<evidence type="ECO:0000256" key="4">
    <source>
        <dbReference type="ARBA" id="ARBA00022806"/>
    </source>
</evidence>
<keyword evidence="4" id="KW-0378">Hydrolase</keyword>
<reference evidence="7" key="1">
    <citation type="submission" date="2014-09" db="EMBL/GenBank/DDBJ databases">
        <authorList>
            <person name="Magalhaes I.L.F."/>
            <person name="Oliveira U."/>
            <person name="Santos F.R."/>
            <person name="Vidigal T.H.D.A."/>
            <person name="Brescovit A.D."/>
            <person name="Santos A.J."/>
        </authorList>
    </citation>
    <scope>NUCLEOTIDE SEQUENCE</scope>
    <source>
        <tissue evidence="7">Shoot tissue taken approximately 20 cm above the soil surface</tissue>
    </source>
</reference>